<evidence type="ECO:0000313" key="2">
    <source>
        <dbReference type="Proteomes" id="UP000005837"/>
    </source>
</evidence>
<sequence>MVNFNTAITASTDAFKAGYHTQSPPQVKAALQLSGSLPGIGYLKISIAMPYGKMLVFPTDSLV</sequence>
<reference evidence="1 2" key="1">
    <citation type="submission" date="2009-01" db="EMBL/GenBank/DDBJ databases">
        <authorList>
            <person name="Fulton L."/>
            <person name="Clifton S."/>
            <person name="Chinwalla A.T."/>
            <person name="Mitreva M."/>
            <person name="Sodergren E."/>
            <person name="Weinstock G."/>
            <person name="Clifton S."/>
            <person name="Dooling D.J."/>
            <person name="Fulton B."/>
            <person name="Minx P."/>
            <person name="Pepin K.H."/>
            <person name="Johnson M."/>
            <person name="Bhonagiri V."/>
            <person name="Nash W.E."/>
            <person name="Mardis E.R."/>
            <person name="Wilson R.K."/>
        </authorList>
    </citation>
    <scope>NUCLEOTIDE SEQUENCE [LARGE SCALE GENOMIC DNA]</scope>
    <source>
        <strain evidence="1 2">ATCC 23834</strain>
    </source>
</reference>
<dbReference type="EMBL" id="ACEA01000012">
    <property type="protein sequence ID" value="EEG24800.1"/>
    <property type="molecule type" value="Genomic_DNA"/>
</dbReference>
<organism evidence="1 2">
    <name type="scientific">Eikenella corrodens ATCC 23834</name>
    <dbReference type="NCBI Taxonomy" id="546274"/>
    <lineage>
        <taxon>Bacteria</taxon>
        <taxon>Pseudomonadati</taxon>
        <taxon>Pseudomonadota</taxon>
        <taxon>Betaproteobacteria</taxon>
        <taxon>Neisseriales</taxon>
        <taxon>Neisseriaceae</taxon>
        <taxon>Eikenella</taxon>
    </lineage>
</organism>
<gene>
    <name evidence="1" type="ORF">EIKCOROL_00573</name>
</gene>
<dbReference type="Proteomes" id="UP000005837">
    <property type="component" value="Unassembled WGS sequence"/>
</dbReference>
<name>C0DT96_EIKCO</name>
<accession>C0DT96</accession>
<evidence type="ECO:0000313" key="1">
    <source>
        <dbReference type="EMBL" id="EEG24800.1"/>
    </source>
</evidence>
<proteinExistence type="predicted"/>
<comment type="caution">
    <text evidence="1">The sequence shown here is derived from an EMBL/GenBank/DDBJ whole genome shotgun (WGS) entry which is preliminary data.</text>
</comment>
<dbReference type="HOGENOM" id="CLU_2878715_0_0_4"/>
<protein>
    <submittedName>
        <fullName evidence="1">Uncharacterized protein</fullName>
    </submittedName>
</protein>
<dbReference type="AlphaFoldDB" id="C0DT96"/>